<dbReference type="Proteomes" id="UP000198575">
    <property type="component" value="Unassembled WGS sequence"/>
</dbReference>
<protein>
    <submittedName>
        <fullName evidence="1">Uncharacterized protein</fullName>
    </submittedName>
</protein>
<accession>A0A1I4VIK9</accession>
<evidence type="ECO:0000313" key="1">
    <source>
        <dbReference type="EMBL" id="SFN01049.1"/>
    </source>
</evidence>
<dbReference type="AlphaFoldDB" id="A0A1I4VIK9"/>
<dbReference type="EMBL" id="FOVF01000002">
    <property type="protein sequence ID" value="SFN01049.1"/>
    <property type="molecule type" value="Genomic_DNA"/>
</dbReference>
<proteinExistence type="predicted"/>
<reference evidence="1 2" key="1">
    <citation type="submission" date="2016-10" db="EMBL/GenBank/DDBJ databases">
        <authorList>
            <person name="de Groot N.N."/>
        </authorList>
    </citation>
    <scope>NUCLEOTIDE SEQUENCE [LARGE SCALE GENOMIC DNA]</scope>
    <source>
        <strain evidence="1 2">CGMCC 1.7659</strain>
    </source>
</reference>
<organism evidence="1 2">
    <name type="scientific">Dokdonella immobilis</name>
    <dbReference type="NCBI Taxonomy" id="578942"/>
    <lineage>
        <taxon>Bacteria</taxon>
        <taxon>Pseudomonadati</taxon>
        <taxon>Pseudomonadota</taxon>
        <taxon>Gammaproteobacteria</taxon>
        <taxon>Lysobacterales</taxon>
        <taxon>Rhodanobacteraceae</taxon>
        <taxon>Dokdonella</taxon>
    </lineage>
</organism>
<gene>
    <name evidence="1" type="ORF">SAMN05216289_102134</name>
</gene>
<dbReference type="STRING" id="578942.SAMN05216289_102134"/>
<keyword evidence="2" id="KW-1185">Reference proteome</keyword>
<name>A0A1I4VIK9_9GAMM</name>
<evidence type="ECO:0000313" key="2">
    <source>
        <dbReference type="Proteomes" id="UP000198575"/>
    </source>
</evidence>
<sequence length="68" mass="7383">MGRIAHGGGVGAPASEVPAISLEIYAHSVQEENLLTVFREIPTRKRSLLISLAEEFAAQNVSPGRKRR</sequence>